<dbReference type="PANTHER" id="PTHR34135">
    <property type="entry name" value="LYSOZYME"/>
    <property type="match status" value="1"/>
</dbReference>
<evidence type="ECO:0000256" key="5">
    <source>
        <dbReference type="ARBA" id="ARBA00022525"/>
    </source>
</evidence>
<dbReference type="FunFam" id="3.20.20.80:FF:000060">
    <property type="entry name" value="Lysozyme M1"/>
    <property type="match status" value="1"/>
</dbReference>
<dbReference type="InterPro" id="IPR002053">
    <property type="entry name" value="Glyco_hydro_25"/>
</dbReference>
<evidence type="ECO:0000256" key="4">
    <source>
        <dbReference type="ARBA" id="ARBA00012732"/>
    </source>
</evidence>
<dbReference type="GO" id="GO:0016998">
    <property type="term" value="P:cell wall macromolecule catabolic process"/>
    <property type="evidence" value="ECO:0007669"/>
    <property type="project" value="InterPro"/>
</dbReference>
<keyword evidence="9" id="KW-1015">Disulfide bond</keyword>
<dbReference type="EMBL" id="JACHDB010000001">
    <property type="protein sequence ID" value="MBB5430134.1"/>
    <property type="molecule type" value="Genomic_DNA"/>
</dbReference>
<proteinExistence type="inferred from homology"/>
<dbReference type="PROSITE" id="PS51904">
    <property type="entry name" value="GLYCOSYL_HYDROL_F25_2"/>
    <property type="match status" value="1"/>
</dbReference>
<gene>
    <name evidence="13" type="ORF">HDA36_000218</name>
</gene>
<dbReference type="AlphaFoldDB" id="A0A7W8VBQ8"/>
<dbReference type="GO" id="GO:0009253">
    <property type="term" value="P:peptidoglycan catabolic process"/>
    <property type="evidence" value="ECO:0007669"/>
    <property type="project" value="InterPro"/>
</dbReference>
<feature type="chain" id="PRO_5038482936" description="lysozyme" evidence="12">
    <location>
        <begin position="35"/>
        <end position="278"/>
    </location>
</feature>
<dbReference type="InterPro" id="IPR017853">
    <property type="entry name" value="GH"/>
</dbReference>
<protein>
    <recommendedName>
        <fullName evidence="4">lysozyme</fullName>
        <ecNumber evidence="4">3.2.1.17</ecNumber>
    </recommendedName>
</protein>
<sequence>MRSIIPRIPRSTALSIFLGSVLAAAGTLFAPAAAASPSDTPAMAQHARETPDAPGRADIAAAPSGVPGIDVSHHNGSIDWAKVAGSGVRFSYIKATEGTGFKSPAFNTNYTGSYQAGLIRGAYHFARPDVSGGAAQAEYFAANGGAWSADDQTLPGALDLEDTSAAPHCYGKSPSQIVSWVRDFSDTYRKLTGRDVVLYTSAGWWNDCAGGSGAFASTNPLWVASWTSADRPTIPAGFGVHTFWQYTDKGSVPGIGGNTDLNVFNGSAERLLALANNT</sequence>
<organism evidence="13 14">
    <name type="scientific">Nocardiopsis composta</name>
    <dbReference type="NCBI Taxonomy" id="157465"/>
    <lineage>
        <taxon>Bacteria</taxon>
        <taxon>Bacillati</taxon>
        <taxon>Actinomycetota</taxon>
        <taxon>Actinomycetes</taxon>
        <taxon>Streptosporangiales</taxon>
        <taxon>Nocardiopsidaceae</taxon>
        <taxon>Nocardiopsis</taxon>
    </lineage>
</organism>
<evidence type="ECO:0000313" key="14">
    <source>
        <dbReference type="Proteomes" id="UP000572635"/>
    </source>
</evidence>
<dbReference type="GO" id="GO:0003796">
    <property type="term" value="F:lysozyme activity"/>
    <property type="evidence" value="ECO:0007669"/>
    <property type="project" value="UniProtKB-EC"/>
</dbReference>
<comment type="catalytic activity">
    <reaction evidence="1">
        <text>Hydrolysis of (1-&gt;4)-beta-linkages between N-acetylmuramic acid and N-acetyl-D-glucosamine residues in a peptidoglycan and between N-acetyl-D-glucosamine residues in chitodextrins.</text>
        <dbReference type="EC" id="3.2.1.17"/>
    </reaction>
</comment>
<name>A0A7W8VBQ8_9ACTN</name>
<dbReference type="EC" id="3.2.1.17" evidence="4"/>
<evidence type="ECO:0000256" key="2">
    <source>
        <dbReference type="ARBA" id="ARBA00004613"/>
    </source>
</evidence>
<evidence type="ECO:0000256" key="7">
    <source>
        <dbReference type="ARBA" id="ARBA00022638"/>
    </source>
</evidence>
<comment type="subcellular location">
    <subcellularLocation>
        <location evidence="2">Secreted</location>
    </subcellularLocation>
</comment>
<dbReference type="SUPFAM" id="SSF51445">
    <property type="entry name" value="(Trans)glycosidases"/>
    <property type="match status" value="1"/>
</dbReference>
<dbReference type="RefSeq" id="WP_184387782.1">
    <property type="nucleotide sequence ID" value="NZ_BAAAJD010000024.1"/>
</dbReference>
<accession>A0A7W8VBQ8</accession>
<keyword evidence="7" id="KW-0081">Bacteriolytic enzyme</keyword>
<dbReference type="PANTHER" id="PTHR34135:SF2">
    <property type="entry name" value="LYSOZYME"/>
    <property type="match status" value="1"/>
</dbReference>
<reference evidence="13 14" key="1">
    <citation type="submission" date="2020-08" db="EMBL/GenBank/DDBJ databases">
        <title>Sequencing the genomes of 1000 actinobacteria strains.</title>
        <authorList>
            <person name="Klenk H.-P."/>
        </authorList>
    </citation>
    <scope>NUCLEOTIDE SEQUENCE [LARGE SCALE GENOMIC DNA]</scope>
    <source>
        <strain evidence="13 14">DSM 44551</strain>
    </source>
</reference>
<dbReference type="GO" id="GO:0031640">
    <property type="term" value="P:killing of cells of another organism"/>
    <property type="evidence" value="ECO:0007669"/>
    <property type="project" value="UniProtKB-KW"/>
</dbReference>
<dbReference type="Proteomes" id="UP000572635">
    <property type="component" value="Unassembled WGS sequence"/>
</dbReference>
<keyword evidence="14" id="KW-1185">Reference proteome</keyword>
<evidence type="ECO:0000256" key="10">
    <source>
        <dbReference type="ARBA" id="ARBA00023295"/>
    </source>
</evidence>
<dbReference type="InterPro" id="IPR018077">
    <property type="entry name" value="Glyco_hydro_fam25_subgr"/>
</dbReference>
<dbReference type="Pfam" id="PF01183">
    <property type="entry name" value="Glyco_hydro_25"/>
    <property type="match status" value="1"/>
</dbReference>
<evidence type="ECO:0000256" key="1">
    <source>
        <dbReference type="ARBA" id="ARBA00000632"/>
    </source>
</evidence>
<keyword evidence="12" id="KW-0732">Signal</keyword>
<keyword evidence="6" id="KW-0929">Antimicrobial</keyword>
<comment type="similarity">
    <text evidence="3">Belongs to the glycosyl hydrolase 25 family.</text>
</comment>
<dbReference type="GO" id="GO:0042742">
    <property type="term" value="P:defense response to bacterium"/>
    <property type="evidence" value="ECO:0007669"/>
    <property type="project" value="UniProtKB-KW"/>
</dbReference>
<dbReference type="Gene3D" id="3.20.20.80">
    <property type="entry name" value="Glycosidases"/>
    <property type="match status" value="1"/>
</dbReference>
<comment type="function">
    <text evidence="11">This enzyme has both lysozyme (acetylmuramidase) and diacetylmuramidase activities.</text>
</comment>
<evidence type="ECO:0000313" key="13">
    <source>
        <dbReference type="EMBL" id="MBB5430134.1"/>
    </source>
</evidence>
<evidence type="ECO:0000256" key="12">
    <source>
        <dbReference type="SAM" id="SignalP"/>
    </source>
</evidence>
<dbReference type="GO" id="GO:0016052">
    <property type="term" value="P:carbohydrate catabolic process"/>
    <property type="evidence" value="ECO:0007669"/>
    <property type="project" value="TreeGrafter"/>
</dbReference>
<keyword evidence="5" id="KW-0964">Secreted</keyword>
<evidence type="ECO:0000256" key="6">
    <source>
        <dbReference type="ARBA" id="ARBA00022529"/>
    </source>
</evidence>
<feature type="signal peptide" evidence="12">
    <location>
        <begin position="1"/>
        <end position="34"/>
    </location>
</feature>
<dbReference type="GO" id="GO:0005576">
    <property type="term" value="C:extracellular region"/>
    <property type="evidence" value="ECO:0007669"/>
    <property type="project" value="UniProtKB-SubCell"/>
</dbReference>
<evidence type="ECO:0000256" key="9">
    <source>
        <dbReference type="ARBA" id="ARBA00023157"/>
    </source>
</evidence>
<keyword evidence="8" id="KW-0378">Hydrolase</keyword>
<evidence type="ECO:0000256" key="11">
    <source>
        <dbReference type="ARBA" id="ARBA00055588"/>
    </source>
</evidence>
<keyword evidence="10" id="KW-0326">Glycosidase</keyword>
<dbReference type="SMART" id="SM00641">
    <property type="entry name" value="Glyco_25"/>
    <property type="match status" value="1"/>
</dbReference>
<evidence type="ECO:0000256" key="3">
    <source>
        <dbReference type="ARBA" id="ARBA00010646"/>
    </source>
</evidence>
<evidence type="ECO:0000256" key="8">
    <source>
        <dbReference type="ARBA" id="ARBA00022801"/>
    </source>
</evidence>
<comment type="caution">
    <text evidence="13">The sequence shown here is derived from an EMBL/GenBank/DDBJ whole genome shotgun (WGS) entry which is preliminary data.</text>
</comment>